<gene>
    <name evidence="2" type="ORF">JOL79_27845</name>
</gene>
<evidence type="ECO:0000313" key="2">
    <source>
        <dbReference type="EMBL" id="MBP2707600.1"/>
    </source>
</evidence>
<comment type="caution">
    <text evidence="2">The sequence shown here is derived from an EMBL/GenBank/DDBJ whole genome shotgun (WGS) entry which is preliminary data.</text>
</comment>
<name>A0A940WL10_9ACTN</name>
<reference evidence="2" key="1">
    <citation type="submission" date="2021-02" db="EMBL/GenBank/DDBJ databases">
        <title>Draft genome sequence of Microbispora sp. RL4-1S isolated from rice leaves in Thailand.</title>
        <authorList>
            <person name="Muangham S."/>
            <person name="Duangmal K."/>
        </authorList>
    </citation>
    <scope>NUCLEOTIDE SEQUENCE</scope>
    <source>
        <strain evidence="2">RL4-1S</strain>
    </source>
</reference>
<evidence type="ECO:0000256" key="1">
    <source>
        <dbReference type="SAM" id="MobiDB-lite"/>
    </source>
</evidence>
<evidence type="ECO:0000313" key="3">
    <source>
        <dbReference type="Proteomes" id="UP000674234"/>
    </source>
</evidence>
<organism evidence="2 3">
    <name type="scientific">Microbispora oryzae</name>
    <dbReference type="NCBI Taxonomy" id="2806554"/>
    <lineage>
        <taxon>Bacteria</taxon>
        <taxon>Bacillati</taxon>
        <taxon>Actinomycetota</taxon>
        <taxon>Actinomycetes</taxon>
        <taxon>Streptosporangiales</taxon>
        <taxon>Streptosporangiaceae</taxon>
        <taxon>Microbispora</taxon>
    </lineage>
</organism>
<accession>A0A940WL10</accession>
<sequence length="89" mass="9276">MASIIAFATPWLASACPAADGVQVKLPLAAAARTRATSLNGRGTAIGFAARGTAPAYVAVPRRHMGEEQTNRTSGVQGPHYAWREPVTT</sequence>
<protein>
    <submittedName>
        <fullName evidence="2">Uncharacterized protein</fullName>
    </submittedName>
</protein>
<dbReference type="AlphaFoldDB" id="A0A940WL10"/>
<dbReference type="EMBL" id="JAFCNB010000021">
    <property type="protein sequence ID" value="MBP2707600.1"/>
    <property type="molecule type" value="Genomic_DNA"/>
</dbReference>
<feature type="region of interest" description="Disordered" evidence="1">
    <location>
        <begin position="64"/>
        <end position="89"/>
    </location>
</feature>
<dbReference type="RefSeq" id="WP_210158866.1">
    <property type="nucleotide sequence ID" value="NZ_JAFCNB010000021.1"/>
</dbReference>
<proteinExistence type="predicted"/>
<keyword evidence="3" id="KW-1185">Reference proteome</keyword>
<dbReference type="Proteomes" id="UP000674234">
    <property type="component" value="Unassembled WGS sequence"/>
</dbReference>